<dbReference type="InterPro" id="IPR015943">
    <property type="entry name" value="WD40/YVTN_repeat-like_dom_sf"/>
</dbReference>
<gene>
    <name evidence="3" type="ordered locus">Hoch_5727</name>
</gene>
<dbReference type="HOGENOM" id="CLU_780251_0_0_7"/>
<feature type="repeat" description="WD" evidence="1">
    <location>
        <begin position="315"/>
        <end position="345"/>
    </location>
</feature>
<evidence type="ECO:0000256" key="2">
    <source>
        <dbReference type="SAM" id="MobiDB-lite"/>
    </source>
</evidence>
<dbReference type="PROSITE" id="PS50082">
    <property type="entry name" value="WD_REPEATS_2"/>
    <property type="match status" value="1"/>
</dbReference>
<sequence>MVCAPCAADSATCPLPRAHHYRLGFGRRLRQIDPLGEFVLVSGNRRKYKVYGLGKPGVVNRRPRLMPPPEHLPRLSDPHTAPGSNGRVVWLPLSDNPLFRDDLVALRHLRMSTLPSGETVTLHAKEPLARMSDIAGLALSRSGKTLWFRTPQESVCVWSSSVGGPQREYKPLRGAVLQSAYYDEKGRRLALTTYGHATVHRVEDGELALLGRLAIADADNVWVSLVKRYLVVLSDYRGKRGFVLRAFACRASGEFERTPCFTWAESEPLAGSRRRLRVQRPLMLTHSPSGRFVAIALADKRIAVHDIEQRSVQFMSGHTGSITALRFTDGDAALITGDDDNRVVVSPRQGGEHSG</sequence>
<dbReference type="RefSeq" id="WP_012830796.1">
    <property type="nucleotide sequence ID" value="NC_013440.1"/>
</dbReference>
<proteinExistence type="predicted"/>
<dbReference type="EMBL" id="CP001804">
    <property type="protein sequence ID" value="ACY18204.1"/>
    <property type="molecule type" value="Genomic_DNA"/>
</dbReference>
<keyword evidence="4" id="KW-1185">Reference proteome</keyword>
<dbReference type="SUPFAM" id="SSF63829">
    <property type="entry name" value="Calcium-dependent phosphotriesterase"/>
    <property type="match status" value="1"/>
</dbReference>
<organism evidence="3 4">
    <name type="scientific">Haliangium ochraceum (strain DSM 14365 / JCM 11303 / SMP-2)</name>
    <dbReference type="NCBI Taxonomy" id="502025"/>
    <lineage>
        <taxon>Bacteria</taxon>
        <taxon>Pseudomonadati</taxon>
        <taxon>Myxococcota</taxon>
        <taxon>Polyangia</taxon>
        <taxon>Haliangiales</taxon>
        <taxon>Kofleriaceae</taxon>
        <taxon>Haliangium</taxon>
    </lineage>
</organism>
<dbReference type="InterPro" id="IPR001680">
    <property type="entry name" value="WD40_rpt"/>
</dbReference>
<accession>D0LH59</accession>
<dbReference type="KEGG" id="hoh:Hoch_5727"/>
<dbReference type="Proteomes" id="UP000001880">
    <property type="component" value="Chromosome"/>
</dbReference>
<dbReference type="AlphaFoldDB" id="D0LH59"/>
<reference evidence="3 4" key="1">
    <citation type="journal article" date="2010" name="Stand. Genomic Sci.">
        <title>Complete genome sequence of Haliangium ochraceum type strain (SMP-2).</title>
        <authorList>
            <consortium name="US DOE Joint Genome Institute (JGI-PGF)"/>
            <person name="Ivanova N."/>
            <person name="Daum C."/>
            <person name="Lang E."/>
            <person name="Abt B."/>
            <person name="Kopitz M."/>
            <person name="Saunders E."/>
            <person name="Lapidus A."/>
            <person name="Lucas S."/>
            <person name="Glavina Del Rio T."/>
            <person name="Nolan M."/>
            <person name="Tice H."/>
            <person name="Copeland A."/>
            <person name="Cheng J.F."/>
            <person name="Chen F."/>
            <person name="Bruce D."/>
            <person name="Goodwin L."/>
            <person name="Pitluck S."/>
            <person name="Mavromatis K."/>
            <person name="Pati A."/>
            <person name="Mikhailova N."/>
            <person name="Chen A."/>
            <person name="Palaniappan K."/>
            <person name="Land M."/>
            <person name="Hauser L."/>
            <person name="Chang Y.J."/>
            <person name="Jeffries C.D."/>
            <person name="Detter J.C."/>
            <person name="Brettin T."/>
            <person name="Rohde M."/>
            <person name="Goker M."/>
            <person name="Bristow J."/>
            <person name="Markowitz V."/>
            <person name="Eisen J.A."/>
            <person name="Hugenholtz P."/>
            <person name="Kyrpides N.C."/>
            <person name="Klenk H.P."/>
        </authorList>
    </citation>
    <scope>NUCLEOTIDE SEQUENCE [LARGE SCALE GENOMIC DNA]</scope>
    <source>
        <strain evidence="4">DSM 14365 / CIP 107738 / JCM 11303 / AJ 13395 / SMP-2</strain>
    </source>
</reference>
<keyword evidence="1" id="KW-0853">WD repeat</keyword>
<dbReference type="Gene3D" id="2.130.10.10">
    <property type="entry name" value="YVTN repeat-like/Quinoprotein amine dehydrogenase"/>
    <property type="match status" value="1"/>
</dbReference>
<feature type="region of interest" description="Disordered" evidence="2">
    <location>
        <begin position="61"/>
        <end position="80"/>
    </location>
</feature>
<name>D0LH59_HALO1</name>
<protein>
    <submittedName>
        <fullName evidence="3">Uncharacterized protein</fullName>
    </submittedName>
</protein>
<evidence type="ECO:0000313" key="4">
    <source>
        <dbReference type="Proteomes" id="UP000001880"/>
    </source>
</evidence>
<evidence type="ECO:0000256" key="1">
    <source>
        <dbReference type="PROSITE-ProRule" id="PRU00221"/>
    </source>
</evidence>
<evidence type="ECO:0000313" key="3">
    <source>
        <dbReference type="EMBL" id="ACY18204.1"/>
    </source>
</evidence>